<sequence>IQLGFNHRKWNVKEEHFEIIGGVLLETLQDSLQDQFTPKVEQAWLKFFNSVSIYMKFGLTQLNNS</sequence>
<keyword evidence="4" id="KW-1185">Reference proteome</keyword>
<evidence type="ECO:0000259" key="2">
    <source>
        <dbReference type="PROSITE" id="PS01033"/>
    </source>
</evidence>
<dbReference type="GO" id="GO:0020037">
    <property type="term" value="F:heme binding"/>
    <property type="evidence" value="ECO:0007669"/>
    <property type="project" value="InterPro"/>
</dbReference>
<comment type="similarity">
    <text evidence="1">Belongs to the globin family.</text>
</comment>
<comment type="caution">
    <text evidence="3">The sequence shown here is derived from an EMBL/GenBank/DDBJ whole genome shotgun (WGS) entry which is preliminary data.</text>
</comment>
<dbReference type="Pfam" id="PF00042">
    <property type="entry name" value="Globin"/>
    <property type="match status" value="1"/>
</dbReference>
<dbReference type="InterPro" id="IPR009050">
    <property type="entry name" value="Globin-like_sf"/>
</dbReference>
<proteinExistence type="inferred from homology"/>
<dbReference type="Gene3D" id="1.10.490.10">
    <property type="entry name" value="Globins"/>
    <property type="match status" value="1"/>
</dbReference>
<name>A0A814S0T6_9BILA</name>
<protein>
    <recommendedName>
        <fullName evidence="2">Globin domain-containing protein</fullName>
    </recommendedName>
</protein>
<keyword evidence="1" id="KW-0813">Transport</keyword>
<dbReference type="GO" id="GO:0019825">
    <property type="term" value="F:oxygen binding"/>
    <property type="evidence" value="ECO:0007669"/>
    <property type="project" value="InterPro"/>
</dbReference>
<dbReference type="InterPro" id="IPR012292">
    <property type="entry name" value="Globin/Proto"/>
</dbReference>
<evidence type="ECO:0000313" key="3">
    <source>
        <dbReference type="EMBL" id="CAF1140515.1"/>
    </source>
</evidence>
<keyword evidence="1" id="KW-0408">Iron</keyword>
<dbReference type="AlphaFoldDB" id="A0A814S0T6"/>
<gene>
    <name evidence="3" type="ORF">OXX778_LOCUS22881</name>
</gene>
<feature type="domain" description="Globin" evidence="2">
    <location>
        <begin position="1"/>
        <end position="60"/>
    </location>
</feature>
<keyword evidence="1" id="KW-0349">Heme</keyword>
<dbReference type="SUPFAM" id="SSF46458">
    <property type="entry name" value="Globin-like"/>
    <property type="match status" value="1"/>
</dbReference>
<dbReference type="Proteomes" id="UP000663879">
    <property type="component" value="Unassembled WGS sequence"/>
</dbReference>
<reference evidence="3" key="1">
    <citation type="submission" date="2021-02" db="EMBL/GenBank/DDBJ databases">
        <authorList>
            <person name="Nowell W R."/>
        </authorList>
    </citation>
    <scope>NUCLEOTIDE SEQUENCE</scope>
    <source>
        <strain evidence="3">Ploen Becks lab</strain>
    </source>
</reference>
<accession>A0A814S0T6</accession>
<organism evidence="3 4">
    <name type="scientific">Brachionus calyciflorus</name>
    <dbReference type="NCBI Taxonomy" id="104777"/>
    <lineage>
        <taxon>Eukaryota</taxon>
        <taxon>Metazoa</taxon>
        <taxon>Spiralia</taxon>
        <taxon>Gnathifera</taxon>
        <taxon>Rotifera</taxon>
        <taxon>Eurotatoria</taxon>
        <taxon>Monogononta</taxon>
        <taxon>Pseudotrocha</taxon>
        <taxon>Ploima</taxon>
        <taxon>Brachionidae</taxon>
        <taxon>Brachionus</taxon>
    </lineage>
</organism>
<dbReference type="PROSITE" id="PS01033">
    <property type="entry name" value="GLOBIN"/>
    <property type="match status" value="1"/>
</dbReference>
<keyword evidence="1" id="KW-0479">Metal-binding</keyword>
<feature type="non-terminal residue" evidence="3">
    <location>
        <position position="65"/>
    </location>
</feature>
<dbReference type="GO" id="GO:0005344">
    <property type="term" value="F:oxygen carrier activity"/>
    <property type="evidence" value="ECO:0007669"/>
    <property type="project" value="UniProtKB-KW"/>
</dbReference>
<dbReference type="InterPro" id="IPR000971">
    <property type="entry name" value="Globin"/>
</dbReference>
<evidence type="ECO:0000313" key="4">
    <source>
        <dbReference type="Proteomes" id="UP000663879"/>
    </source>
</evidence>
<keyword evidence="1" id="KW-0561">Oxygen transport</keyword>
<dbReference type="OrthoDB" id="436496at2759"/>
<evidence type="ECO:0000256" key="1">
    <source>
        <dbReference type="RuleBase" id="RU000356"/>
    </source>
</evidence>
<dbReference type="EMBL" id="CAJNOC010010494">
    <property type="protein sequence ID" value="CAF1140515.1"/>
    <property type="molecule type" value="Genomic_DNA"/>
</dbReference>